<keyword evidence="2" id="KW-1185">Reference proteome</keyword>
<dbReference type="AlphaFoldDB" id="A0A4Y2BEY5"/>
<sequence length="92" mass="10181">MLSFKIVKVGIPPSSIGRQRTPQKNTVGIRSGENGHGQCCVQDALCEEVIVRRVVTLKKVYAFAEEELLLNRVVCCTEISSLKPSVTVDMLY</sequence>
<gene>
    <name evidence="1" type="ORF">AVEN_215531_1</name>
</gene>
<dbReference type="EMBL" id="BGPR01000074">
    <property type="protein sequence ID" value="GBL90790.1"/>
    <property type="molecule type" value="Genomic_DNA"/>
</dbReference>
<reference evidence="1 2" key="1">
    <citation type="journal article" date="2019" name="Sci. Rep.">
        <title>Orb-weaving spider Araneus ventricosus genome elucidates the spidroin gene catalogue.</title>
        <authorList>
            <person name="Kono N."/>
            <person name="Nakamura H."/>
            <person name="Ohtoshi R."/>
            <person name="Moran D.A.P."/>
            <person name="Shinohara A."/>
            <person name="Yoshida Y."/>
            <person name="Fujiwara M."/>
            <person name="Mori M."/>
            <person name="Tomita M."/>
            <person name="Arakawa K."/>
        </authorList>
    </citation>
    <scope>NUCLEOTIDE SEQUENCE [LARGE SCALE GENOMIC DNA]</scope>
</reference>
<dbReference type="Proteomes" id="UP000499080">
    <property type="component" value="Unassembled WGS sequence"/>
</dbReference>
<evidence type="ECO:0000313" key="1">
    <source>
        <dbReference type="EMBL" id="GBL90790.1"/>
    </source>
</evidence>
<comment type="caution">
    <text evidence="1">The sequence shown here is derived from an EMBL/GenBank/DDBJ whole genome shotgun (WGS) entry which is preliminary data.</text>
</comment>
<name>A0A4Y2BEY5_ARAVE</name>
<accession>A0A4Y2BEY5</accession>
<protein>
    <submittedName>
        <fullName evidence="1">Uncharacterized protein</fullName>
    </submittedName>
</protein>
<proteinExistence type="predicted"/>
<organism evidence="1 2">
    <name type="scientific">Araneus ventricosus</name>
    <name type="common">Orbweaver spider</name>
    <name type="synonym">Epeira ventricosa</name>
    <dbReference type="NCBI Taxonomy" id="182803"/>
    <lineage>
        <taxon>Eukaryota</taxon>
        <taxon>Metazoa</taxon>
        <taxon>Ecdysozoa</taxon>
        <taxon>Arthropoda</taxon>
        <taxon>Chelicerata</taxon>
        <taxon>Arachnida</taxon>
        <taxon>Araneae</taxon>
        <taxon>Araneomorphae</taxon>
        <taxon>Entelegynae</taxon>
        <taxon>Araneoidea</taxon>
        <taxon>Araneidae</taxon>
        <taxon>Araneus</taxon>
    </lineage>
</organism>
<evidence type="ECO:0000313" key="2">
    <source>
        <dbReference type="Proteomes" id="UP000499080"/>
    </source>
</evidence>